<dbReference type="InterPro" id="IPR020846">
    <property type="entry name" value="MFS_dom"/>
</dbReference>
<dbReference type="InterPro" id="IPR005828">
    <property type="entry name" value="MFS_sugar_transport-like"/>
</dbReference>
<evidence type="ECO:0000256" key="3">
    <source>
        <dbReference type="ARBA" id="ARBA00022448"/>
    </source>
</evidence>
<organism evidence="10 11">
    <name type="scientific">Saponaria officinalis</name>
    <name type="common">Common soapwort</name>
    <name type="synonym">Lychnis saponaria</name>
    <dbReference type="NCBI Taxonomy" id="3572"/>
    <lineage>
        <taxon>Eukaryota</taxon>
        <taxon>Viridiplantae</taxon>
        <taxon>Streptophyta</taxon>
        <taxon>Embryophyta</taxon>
        <taxon>Tracheophyta</taxon>
        <taxon>Spermatophyta</taxon>
        <taxon>Magnoliopsida</taxon>
        <taxon>eudicotyledons</taxon>
        <taxon>Gunneridae</taxon>
        <taxon>Pentapetalae</taxon>
        <taxon>Caryophyllales</taxon>
        <taxon>Caryophyllaceae</taxon>
        <taxon>Caryophylleae</taxon>
        <taxon>Saponaria</taxon>
    </lineage>
</organism>
<keyword evidence="11" id="KW-1185">Reference proteome</keyword>
<evidence type="ECO:0000259" key="9">
    <source>
        <dbReference type="PROSITE" id="PS50850"/>
    </source>
</evidence>
<feature type="transmembrane region" description="Helical" evidence="8">
    <location>
        <begin position="449"/>
        <end position="471"/>
    </location>
</feature>
<feature type="domain" description="Major facilitator superfamily (MFS) profile" evidence="9">
    <location>
        <begin position="321"/>
        <end position="735"/>
    </location>
</feature>
<comment type="subcellular location">
    <subcellularLocation>
        <location evidence="1">Membrane</location>
        <topology evidence="1">Multi-pass membrane protein</topology>
    </subcellularLocation>
</comment>
<dbReference type="Gene3D" id="1.20.1250.20">
    <property type="entry name" value="MFS general substrate transporter like domains"/>
    <property type="match status" value="2"/>
</dbReference>
<evidence type="ECO:0000256" key="2">
    <source>
        <dbReference type="ARBA" id="ARBA00010992"/>
    </source>
</evidence>
<feature type="transmembrane region" description="Helical" evidence="8">
    <location>
        <begin position="710"/>
        <end position="731"/>
    </location>
</feature>
<feature type="transmembrane region" description="Helical" evidence="8">
    <location>
        <begin position="418"/>
        <end position="437"/>
    </location>
</feature>
<feature type="transmembrane region" description="Helical" evidence="8">
    <location>
        <begin position="359"/>
        <end position="383"/>
    </location>
</feature>
<proteinExistence type="inferred from homology"/>
<dbReference type="AlphaFoldDB" id="A0AAW1MNF5"/>
<feature type="transmembrane region" description="Helical" evidence="8">
    <location>
        <begin position="477"/>
        <end position="497"/>
    </location>
</feature>
<evidence type="ECO:0000256" key="7">
    <source>
        <dbReference type="SAM" id="MobiDB-lite"/>
    </source>
</evidence>
<comment type="caution">
    <text evidence="10">The sequence shown here is derived from an EMBL/GenBank/DDBJ whole genome shotgun (WGS) entry which is preliminary data.</text>
</comment>
<feature type="transmembrane region" description="Helical" evidence="8">
    <location>
        <begin position="395"/>
        <end position="412"/>
    </location>
</feature>
<dbReference type="SUPFAM" id="SSF103473">
    <property type="entry name" value="MFS general substrate transporter"/>
    <property type="match status" value="1"/>
</dbReference>
<dbReference type="PANTHER" id="PTHR23500:SF357">
    <property type="entry name" value="IP12678P"/>
    <property type="match status" value="1"/>
</dbReference>
<dbReference type="Proteomes" id="UP001443914">
    <property type="component" value="Unassembled WGS sequence"/>
</dbReference>
<feature type="region of interest" description="Disordered" evidence="7">
    <location>
        <begin position="1"/>
        <end position="24"/>
    </location>
</feature>
<dbReference type="PANTHER" id="PTHR23500">
    <property type="entry name" value="SOLUTE CARRIER FAMILY 2, FACILITATED GLUCOSE TRANSPORTER"/>
    <property type="match status" value="1"/>
</dbReference>
<evidence type="ECO:0000313" key="11">
    <source>
        <dbReference type="Proteomes" id="UP001443914"/>
    </source>
</evidence>
<keyword evidence="3" id="KW-0813">Transport</keyword>
<keyword evidence="5 8" id="KW-1133">Transmembrane helix</keyword>
<feature type="transmembrane region" description="Helical" evidence="8">
    <location>
        <begin position="588"/>
        <end position="605"/>
    </location>
</feature>
<gene>
    <name evidence="10" type="ORF">RND81_02G079000</name>
</gene>
<accession>A0AAW1MNF5</accession>
<evidence type="ECO:0000256" key="5">
    <source>
        <dbReference type="ARBA" id="ARBA00022989"/>
    </source>
</evidence>
<dbReference type="Pfam" id="PF00083">
    <property type="entry name" value="Sugar_tr"/>
    <property type="match status" value="1"/>
</dbReference>
<name>A0AAW1MNF5_SAPOF</name>
<dbReference type="InterPro" id="IPR036259">
    <property type="entry name" value="MFS_trans_sf"/>
</dbReference>
<dbReference type="PROSITE" id="PS50850">
    <property type="entry name" value="MFS"/>
    <property type="match status" value="1"/>
</dbReference>
<keyword evidence="4 8" id="KW-0812">Transmembrane</keyword>
<dbReference type="InterPro" id="IPR045262">
    <property type="entry name" value="STP/PLT_plant"/>
</dbReference>
<dbReference type="EMBL" id="JBDFQZ010000002">
    <property type="protein sequence ID" value="KAK9748765.1"/>
    <property type="molecule type" value="Genomic_DNA"/>
</dbReference>
<evidence type="ECO:0000256" key="4">
    <source>
        <dbReference type="ARBA" id="ARBA00022692"/>
    </source>
</evidence>
<keyword evidence="6 8" id="KW-0472">Membrane</keyword>
<evidence type="ECO:0000313" key="10">
    <source>
        <dbReference type="EMBL" id="KAK9748765.1"/>
    </source>
</evidence>
<reference evidence="10" key="1">
    <citation type="submission" date="2024-03" db="EMBL/GenBank/DDBJ databases">
        <title>WGS assembly of Saponaria officinalis var. Norfolk2.</title>
        <authorList>
            <person name="Jenkins J."/>
            <person name="Shu S."/>
            <person name="Grimwood J."/>
            <person name="Barry K."/>
            <person name="Goodstein D."/>
            <person name="Schmutz J."/>
            <person name="Leebens-Mack J."/>
            <person name="Osbourn A."/>
        </authorList>
    </citation>
    <scope>NUCLEOTIDE SEQUENCE [LARGE SCALE GENOMIC DNA]</scope>
    <source>
        <strain evidence="10">JIC</strain>
    </source>
</reference>
<protein>
    <recommendedName>
        <fullName evidence="9">Major facilitator superfamily (MFS) profile domain-containing protein</fullName>
    </recommendedName>
</protein>
<feature type="transmembrane region" description="Helical" evidence="8">
    <location>
        <begin position="547"/>
        <end position="568"/>
    </location>
</feature>
<feature type="transmembrane region" description="Helical" evidence="8">
    <location>
        <begin position="308"/>
        <end position="326"/>
    </location>
</feature>
<evidence type="ECO:0000256" key="1">
    <source>
        <dbReference type="ARBA" id="ARBA00004141"/>
    </source>
</evidence>
<evidence type="ECO:0000256" key="8">
    <source>
        <dbReference type="SAM" id="Phobius"/>
    </source>
</evidence>
<comment type="similarity">
    <text evidence="2">Belongs to the major facilitator superfamily. Sugar transporter (TC 2.A.1.1) family.</text>
</comment>
<evidence type="ECO:0000256" key="6">
    <source>
        <dbReference type="ARBA" id="ARBA00023136"/>
    </source>
</evidence>
<sequence length="762" mass="86165">MLKNFSGFSRRTSPENQPPFSMGTTVRRLLSGPVILTHGSQSEVEPMRTLRRSQSEPIIKMLEVECDEIRLDLEELIKSGVFRGTIVRRLLSGPVILTHGSQSEVEPMSTLRRSQSEPIIKMFEVECDEIRLELEESIESGVVFSDTRVRRLLSGPVKLTHGSKSEGTIVRRLLSGPVILTHGSQSEVETMRTLRRLQSEPIIKIPPNEVIETENVECDEILLKPKESIESGVIQVTEIEEVTAQEIRHSTQDATTLSPILQVEPTRTLRRSQNEPIILEPTYSPDETTENLEMKKTWWQMEISHQKYLSLFICFLCTLAVSYLNALPAQMMGLDDFLARLSRPLTGGKFHKSVNNYCVFYDITLLVVIATSSLAQPLAVLVTPPLCARVGRKKVLIGSLLWMIAGIVFIFWLPNNNILVLGLTILNFGMGLNARVIPMIQQEISQDKWPYLCDITSSVGGPICIVITYLISTNKWAWRFSFGGLGFFLLFILSLSFQLSESPVYLISSFIRKEKMTETFGKWFIKSEQMRKSSDASLLAPSNRPSLLISIFCKIAGMFSVVEVLQFYGPLLFKSNGKTTEDSYLPPILISIIQILFRLFTLITVKRYGRRRLLMTAMGIKLLSEVVLTIYFYGTSTSFTYFSFPPLILISGPIYVAAEASMIAPSGWLESAFPDETKEDGTTLLIALELLQNIIMRSVSVIVFCKLNSIIFVPLFLLDLFVVLPFIFYLVPETTGKKISDVLRSHRFWERYVKTTGNYNFL</sequence>
<dbReference type="GO" id="GO:0016020">
    <property type="term" value="C:membrane"/>
    <property type="evidence" value="ECO:0007669"/>
    <property type="project" value="UniProtKB-SubCell"/>
</dbReference>
<dbReference type="GO" id="GO:0015144">
    <property type="term" value="F:carbohydrate transmembrane transporter activity"/>
    <property type="evidence" value="ECO:0007669"/>
    <property type="project" value="InterPro"/>
</dbReference>